<keyword evidence="1" id="KW-0472">Membrane</keyword>
<feature type="transmembrane region" description="Helical" evidence="1">
    <location>
        <begin position="6"/>
        <end position="25"/>
    </location>
</feature>
<gene>
    <name evidence="2" type="ORF">SAMN04488558_10247</name>
</gene>
<dbReference type="Proteomes" id="UP000198833">
    <property type="component" value="Unassembled WGS sequence"/>
</dbReference>
<evidence type="ECO:0000256" key="1">
    <source>
        <dbReference type="SAM" id="Phobius"/>
    </source>
</evidence>
<organism evidence="2 3">
    <name type="scientific">Ignavigranum ruoffiae</name>
    <dbReference type="NCBI Taxonomy" id="89093"/>
    <lineage>
        <taxon>Bacteria</taxon>
        <taxon>Bacillati</taxon>
        <taxon>Bacillota</taxon>
        <taxon>Bacilli</taxon>
        <taxon>Lactobacillales</taxon>
        <taxon>Aerococcaceae</taxon>
        <taxon>Ignavigranum</taxon>
    </lineage>
</organism>
<dbReference type="EMBL" id="FOEN01000002">
    <property type="protein sequence ID" value="SEP78677.1"/>
    <property type="molecule type" value="Genomic_DNA"/>
</dbReference>
<evidence type="ECO:0000313" key="2">
    <source>
        <dbReference type="EMBL" id="SEP78677.1"/>
    </source>
</evidence>
<keyword evidence="1" id="KW-0812">Transmembrane</keyword>
<protein>
    <recommendedName>
        <fullName evidence="4">Competence protein ComGE</fullName>
    </recommendedName>
</protein>
<dbReference type="AlphaFoldDB" id="A0A1H9AQD0"/>
<keyword evidence="1" id="KW-1133">Transmembrane helix</keyword>
<keyword evidence="3" id="KW-1185">Reference proteome</keyword>
<accession>A0A1H9AQD0</accession>
<reference evidence="2 3" key="1">
    <citation type="submission" date="2016-10" db="EMBL/GenBank/DDBJ databases">
        <authorList>
            <person name="de Groot N.N."/>
        </authorList>
    </citation>
    <scope>NUCLEOTIDE SEQUENCE [LARGE SCALE GENOMIC DNA]</scope>
    <source>
        <strain evidence="2 3">DSM 15695</strain>
    </source>
</reference>
<proteinExistence type="predicted"/>
<dbReference type="RefSeq" id="WP_092570400.1">
    <property type="nucleotide sequence ID" value="NZ_CP149446.1"/>
</dbReference>
<evidence type="ECO:0008006" key="4">
    <source>
        <dbReference type="Google" id="ProtNLM"/>
    </source>
</evidence>
<evidence type="ECO:0000313" key="3">
    <source>
        <dbReference type="Proteomes" id="UP000198833"/>
    </source>
</evidence>
<dbReference type="STRING" id="89093.SAMN04488558_10247"/>
<name>A0A1H9AQD0_9LACT</name>
<sequence length="103" mass="12053">MKQAYIVYEALLGLIILALILSIYLPGMYQLQQQFQQAEVDLENYRFFKELAEIALMSSDKVPVRIYEFEQQTQRHVGAFDCDAYRCTITIDDQQYSVERSQG</sequence>